<keyword evidence="2 12" id="KW-0547">Nucleotide-binding</keyword>
<comment type="similarity">
    <text evidence="1">Belongs to the helicase family. UvrD subfamily.</text>
</comment>
<gene>
    <name evidence="16" type="ORF">AZI85_17395</name>
</gene>
<dbReference type="InterPro" id="IPR000212">
    <property type="entry name" value="DNA_helicase_UvrD/REP"/>
</dbReference>
<dbReference type="InterPro" id="IPR013986">
    <property type="entry name" value="DExx_box_DNA_helicase_dom_sf"/>
</dbReference>
<dbReference type="EC" id="5.6.2.4" evidence="9"/>
<dbReference type="InterPro" id="IPR027417">
    <property type="entry name" value="P-loop_NTPase"/>
</dbReference>
<keyword evidence="6" id="KW-0238">DNA-binding</keyword>
<evidence type="ECO:0000256" key="9">
    <source>
        <dbReference type="ARBA" id="ARBA00034808"/>
    </source>
</evidence>
<evidence type="ECO:0000313" key="17">
    <source>
        <dbReference type="Proteomes" id="UP000075391"/>
    </source>
</evidence>
<dbReference type="Proteomes" id="UP000075391">
    <property type="component" value="Unassembled WGS sequence"/>
</dbReference>
<dbReference type="Gene3D" id="1.10.10.160">
    <property type="match status" value="1"/>
</dbReference>
<keyword evidence="4 12" id="KW-0347">Helicase</keyword>
<organism evidence="16 17">
    <name type="scientific">Bdellovibrio bacteriovorus</name>
    <dbReference type="NCBI Taxonomy" id="959"/>
    <lineage>
        <taxon>Bacteria</taxon>
        <taxon>Pseudomonadati</taxon>
        <taxon>Bdellovibrionota</taxon>
        <taxon>Bdellovibrionia</taxon>
        <taxon>Bdellovibrionales</taxon>
        <taxon>Pseudobdellovibrionaceae</taxon>
        <taxon>Bdellovibrio</taxon>
    </lineage>
</organism>
<keyword evidence="5 12" id="KW-0067">ATP-binding</keyword>
<dbReference type="GO" id="GO:0005829">
    <property type="term" value="C:cytosol"/>
    <property type="evidence" value="ECO:0007669"/>
    <property type="project" value="TreeGrafter"/>
</dbReference>
<dbReference type="PROSITE" id="PS51198">
    <property type="entry name" value="UVRD_HELICASE_ATP_BIND"/>
    <property type="match status" value="1"/>
</dbReference>
<reference evidence="16 17" key="1">
    <citation type="submission" date="2016-03" db="EMBL/GenBank/DDBJ databases">
        <authorList>
            <person name="Ploux O."/>
        </authorList>
    </citation>
    <scope>NUCLEOTIDE SEQUENCE [LARGE SCALE GENOMIC DNA]</scope>
    <source>
        <strain evidence="16 17">BER2</strain>
    </source>
</reference>
<dbReference type="Pfam" id="PF13361">
    <property type="entry name" value="UvrD_C"/>
    <property type="match status" value="1"/>
</dbReference>
<evidence type="ECO:0000256" key="6">
    <source>
        <dbReference type="ARBA" id="ARBA00023125"/>
    </source>
</evidence>
<dbReference type="GO" id="GO:0005524">
    <property type="term" value="F:ATP binding"/>
    <property type="evidence" value="ECO:0007669"/>
    <property type="project" value="UniProtKB-UniRule"/>
</dbReference>
<dbReference type="CDD" id="cd18807">
    <property type="entry name" value="SF1_C_UvrD"/>
    <property type="match status" value="1"/>
</dbReference>
<comment type="catalytic activity">
    <reaction evidence="8">
        <text>Couples ATP hydrolysis with the unwinding of duplex DNA by translocating in the 3'-5' direction.</text>
        <dbReference type="EC" id="5.6.2.4"/>
    </reaction>
</comment>
<dbReference type="Gene3D" id="3.40.50.300">
    <property type="entry name" value="P-loop containing nucleotide triphosphate hydrolases"/>
    <property type="match status" value="2"/>
</dbReference>
<evidence type="ECO:0000256" key="3">
    <source>
        <dbReference type="ARBA" id="ARBA00022801"/>
    </source>
</evidence>
<dbReference type="EMBL" id="LUKF01000009">
    <property type="protein sequence ID" value="KYG67582.1"/>
    <property type="molecule type" value="Genomic_DNA"/>
</dbReference>
<evidence type="ECO:0000256" key="1">
    <source>
        <dbReference type="ARBA" id="ARBA00009922"/>
    </source>
</evidence>
<dbReference type="CDD" id="cd17932">
    <property type="entry name" value="DEXQc_UvrD"/>
    <property type="match status" value="1"/>
</dbReference>
<feature type="domain" description="UvrD-like helicase ATP-binding" evidence="14">
    <location>
        <begin position="9"/>
        <end position="292"/>
    </location>
</feature>
<evidence type="ECO:0000256" key="8">
    <source>
        <dbReference type="ARBA" id="ARBA00034617"/>
    </source>
</evidence>
<keyword evidence="3 12" id="KW-0378">Hydrolase</keyword>
<dbReference type="AlphaFoldDB" id="A0A150WT56"/>
<comment type="caution">
    <text evidence="16">The sequence shown here is derived from an EMBL/GenBank/DDBJ whole genome shotgun (WGS) entry which is preliminary data.</text>
</comment>
<dbReference type="GO" id="GO:0043138">
    <property type="term" value="F:3'-5' DNA helicase activity"/>
    <property type="evidence" value="ECO:0007669"/>
    <property type="project" value="UniProtKB-EC"/>
</dbReference>
<protein>
    <recommendedName>
        <fullName evidence="9">DNA 3'-5' helicase</fullName>
        <ecNumber evidence="9">5.6.2.4</ecNumber>
    </recommendedName>
    <alternativeName>
        <fullName evidence="10">DNA 3'-5' helicase II</fullName>
    </alternativeName>
</protein>
<comment type="catalytic activity">
    <reaction evidence="11">
        <text>ATP + H2O = ADP + phosphate + H(+)</text>
        <dbReference type="Rhea" id="RHEA:13065"/>
        <dbReference type="ChEBI" id="CHEBI:15377"/>
        <dbReference type="ChEBI" id="CHEBI:15378"/>
        <dbReference type="ChEBI" id="CHEBI:30616"/>
        <dbReference type="ChEBI" id="CHEBI:43474"/>
        <dbReference type="ChEBI" id="CHEBI:456216"/>
        <dbReference type="EC" id="5.6.2.4"/>
    </reaction>
</comment>
<dbReference type="SUPFAM" id="SSF52540">
    <property type="entry name" value="P-loop containing nucleoside triphosphate hydrolases"/>
    <property type="match status" value="1"/>
</dbReference>
<feature type="domain" description="UvrD-like helicase C-terminal" evidence="15">
    <location>
        <begin position="293"/>
        <end position="569"/>
    </location>
</feature>
<evidence type="ECO:0000256" key="7">
    <source>
        <dbReference type="ARBA" id="ARBA00023235"/>
    </source>
</evidence>
<accession>A0A150WT56</accession>
<evidence type="ECO:0000259" key="15">
    <source>
        <dbReference type="PROSITE" id="PS51217"/>
    </source>
</evidence>
<dbReference type="InterPro" id="IPR014016">
    <property type="entry name" value="UvrD-like_ATP-bd"/>
</dbReference>
<evidence type="ECO:0000256" key="13">
    <source>
        <dbReference type="SAM" id="MobiDB-lite"/>
    </source>
</evidence>
<dbReference type="GO" id="GO:0000725">
    <property type="term" value="P:recombinational repair"/>
    <property type="evidence" value="ECO:0007669"/>
    <property type="project" value="TreeGrafter"/>
</dbReference>
<evidence type="ECO:0000256" key="11">
    <source>
        <dbReference type="ARBA" id="ARBA00048988"/>
    </source>
</evidence>
<keyword evidence="7" id="KW-0413">Isomerase</keyword>
<evidence type="ECO:0000256" key="10">
    <source>
        <dbReference type="ARBA" id="ARBA00034923"/>
    </source>
</evidence>
<proteinExistence type="inferred from homology"/>
<dbReference type="PANTHER" id="PTHR11070:SF2">
    <property type="entry name" value="ATP-DEPENDENT DNA HELICASE SRS2"/>
    <property type="match status" value="1"/>
</dbReference>
<dbReference type="OrthoDB" id="5287170at2"/>
<dbReference type="Gene3D" id="1.10.486.10">
    <property type="entry name" value="PCRA, domain 4"/>
    <property type="match status" value="1"/>
</dbReference>
<dbReference type="PANTHER" id="PTHR11070">
    <property type="entry name" value="UVRD / RECB / PCRA DNA HELICASE FAMILY MEMBER"/>
    <property type="match status" value="1"/>
</dbReference>
<evidence type="ECO:0000259" key="14">
    <source>
        <dbReference type="PROSITE" id="PS51198"/>
    </source>
</evidence>
<dbReference type="InterPro" id="IPR014017">
    <property type="entry name" value="DNA_helicase_UvrD-like_C"/>
</dbReference>
<feature type="region of interest" description="Disordered" evidence="13">
    <location>
        <begin position="683"/>
        <end position="719"/>
    </location>
</feature>
<evidence type="ECO:0000256" key="5">
    <source>
        <dbReference type="ARBA" id="ARBA00022840"/>
    </source>
</evidence>
<evidence type="ECO:0000313" key="16">
    <source>
        <dbReference type="EMBL" id="KYG67582.1"/>
    </source>
</evidence>
<sequence>MDVLDFVTKDLNPPQKDAVETLEGPLLILAGAGSGKTRVLTHRMANIIGQGVAAPDEILCVTFTNKAAKEMEHRIYKILSEMGAHVRTQLWINTFHSFCVRVLRQHITLLDYKPFFGIYDSSDTLSQIKKVMTVLNINDKMYPAKNFQSRISNAKMMGLSPEAFEKNAKRLMDAKTVEVYKAYEVEMKKANSLDFDDLLMKTYELFRMYPDVLKMYQEKFRYIMVDEYQDTNHIQYLLVQMLAKAHRNLCVVGDEDQSIYSWRGADIKNILDFEKDFPEAKVVKLEENYRSSANIVNAATSVIKNNSQRKDKTLFTSNNAGDLIHVREEKNEYDEAKFVAKTIQTMMNEGEGSYNDYAVFYRTNAQSRVLEEQMRTLAIPYRLVGGVRFYERMEIKDILSYMKLAINPADDIALKRIINVPARGIGKTTIEKLEEYAAQHGTSMYLAAGKACDDRIFNAGTTGKIRRFLELMDELQANALNFKIVDFYHIVLDRTEYLLNLKKDESPEAQARIENLEELDNAIAQFAKERGDEGTLTSFLEEMALVSDVDSLDQEQNSVTLMTLHISKGLEYPYVFVVGMEENLFPSGRSLDSDGEEDVEEERRLAYVGMTRARQKLWLTYAKMRRVWGQEQMNPPSRFIKEIPKEYVDFKAAIAEGPRFVSRYGSSSYDADGAFDSPRWGSLASDRNKARPQSFDDSQAFPDYENEGSQGGQFTKGMRVRHPTFGAGTVYATEGTGENFKVSVMFTDNTVKKFVVKYARLERI</sequence>
<dbReference type="GO" id="GO:0016887">
    <property type="term" value="F:ATP hydrolysis activity"/>
    <property type="evidence" value="ECO:0007669"/>
    <property type="project" value="RHEA"/>
</dbReference>
<name>A0A150WT56_BDEBC</name>
<dbReference type="FunFam" id="1.10.486.10:FF:000003">
    <property type="entry name" value="ATP-dependent DNA helicase"/>
    <property type="match status" value="1"/>
</dbReference>
<dbReference type="Pfam" id="PF00580">
    <property type="entry name" value="UvrD-helicase"/>
    <property type="match status" value="1"/>
</dbReference>
<evidence type="ECO:0000256" key="2">
    <source>
        <dbReference type="ARBA" id="ARBA00022741"/>
    </source>
</evidence>
<evidence type="ECO:0000256" key="4">
    <source>
        <dbReference type="ARBA" id="ARBA00022806"/>
    </source>
</evidence>
<dbReference type="Pfam" id="PF21196">
    <property type="entry name" value="PcrA_UvrD_tudor"/>
    <property type="match status" value="1"/>
</dbReference>
<feature type="binding site" evidence="12">
    <location>
        <begin position="30"/>
        <end position="37"/>
    </location>
    <ligand>
        <name>ATP</name>
        <dbReference type="ChEBI" id="CHEBI:30616"/>
    </ligand>
</feature>
<dbReference type="GO" id="GO:0003677">
    <property type="term" value="F:DNA binding"/>
    <property type="evidence" value="ECO:0007669"/>
    <property type="project" value="UniProtKB-KW"/>
</dbReference>
<evidence type="ECO:0000256" key="12">
    <source>
        <dbReference type="PROSITE-ProRule" id="PRU00560"/>
    </source>
</evidence>
<dbReference type="PROSITE" id="PS51217">
    <property type="entry name" value="UVRD_HELICASE_CTER"/>
    <property type="match status" value="1"/>
</dbReference>
<dbReference type="RefSeq" id="WP_063243359.1">
    <property type="nucleotide sequence ID" value="NZ_LUKF01000009.1"/>
</dbReference>
<dbReference type="GO" id="GO:0033202">
    <property type="term" value="C:DNA helicase complex"/>
    <property type="evidence" value="ECO:0007669"/>
    <property type="project" value="TreeGrafter"/>
</dbReference>